<accession>A0A8H6CL75</accession>
<keyword evidence="2" id="KW-1185">Reference proteome</keyword>
<dbReference type="PRINTS" id="PR00081">
    <property type="entry name" value="GDHRDH"/>
</dbReference>
<dbReference type="AlphaFoldDB" id="A0A8H6CL75"/>
<dbReference type="PANTHER" id="PTHR43431:SF7">
    <property type="entry name" value="OXIDOREDUCTASE, SHORT CHAIN DEHYDROGENASE_REDUCTASE FAMILY (AFU_ORTHOLOGUE AFUA_5G14000)"/>
    <property type="match status" value="1"/>
</dbReference>
<evidence type="ECO:0008006" key="3">
    <source>
        <dbReference type="Google" id="ProtNLM"/>
    </source>
</evidence>
<dbReference type="InterPro" id="IPR036291">
    <property type="entry name" value="NAD(P)-bd_dom_sf"/>
</dbReference>
<protein>
    <recommendedName>
        <fullName evidence="3">NAD(P)-binding protein</fullName>
    </recommendedName>
</protein>
<dbReference type="Pfam" id="PF00106">
    <property type="entry name" value="adh_short"/>
    <property type="match status" value="1"/>
</dbReference>
<dbReference type="Proteomes" id="UP000578531">
    <property type="component" value="Unassembled WGS sequence"/>
</dbReference>
<dbReference type="Gene3D" id="3.40.50.720">
    <property type="entry name" value="NAD(P)-binding Rossmann-like Domain"/>
    <property type="match status" value="1"/>
</dbReference>
<dbReference type="OrthoDB" id="5399006at2759"/>
<dbReference type="PANTHER" id="PTHR43431">
    <property type="entry name" value="OXIDOREDUCTASE, SHORT CHAIN DEHYDROGENASE/REDUCTASE FAMILY (AFU_ORTHOLOGUE AFUA_5G14000)"/>
    <property type="match status" value="1"/>
</dbReference>
<sequence>MPPSGLAILIGAGPTSGAGICRILAHPSHGNLAVAVLARNSDNLNAVAKGIRSSTPNPVEAFPTDTSPEKLSKAFSDIRSHSSFKGLKLKVAVFHVKHASKKPFLEESHSDFTESLNTYVGGAMAFSKEVVRMLFDQHGQTLLADGGGKKGTLIFTGTLGAMRTNANFAAYGASRSGARSLAQALAKEYSPSGIHVVHTIANGGIKDEDGEAQHQGKVMKAESVGKTYLWLANQEPDLWTHELDLRPAQEKF</sequence>
<evidence type="ECO:0000313" key="1">
    <source>
        <dbReference type="EMBL" id="KAF6225294.1"/>
    </source>
</evidence>
<reference evidence="1 2" key="1">
    <citation type="journal article" date="2020" name="Genomics">
        <title>Complete, high-quality genomes from long-read metagenomic sequencing of two wolf lichen thalli reveals enigmatic genome architecture.</title>
        <authorList>
            <person name="McKenzie S.K."/>
            <person name="Walston R.F."/>
            <person name="Allen J.L."/>
        </authorList>
    </citation>
    <scope>NUCLEOTIDE SEQUENCE [LARGE SCALE GENOMIC DNA]</scope>
    <source>
        <strain evidence="1">WasteWater2</strain>
    </source>
</reference>
<organism evidence="1 2">
    <name type="scientific">Letharia columbiana</name>
    <dbReference type="NCBI Taxonomy" id="112416"/>
    <lineage>
        <taxon>Eukaryota</taxon>
        <taxon>Fungi</taxon>
        <taxon>Dikarya</taxon>
        <taxon>Ascomycota</taxon>
        <taxon>Pezizomycotina</taxon>
        <taxon>Lecanoromycetes</taxon>
        <taxon>OSLEUM clade</taxon>
        <taxon>Lecanoromycetidae</taxon>
        <taxon>Lecanorales</taxon>
        <taxon>Lecanorineae</taxon>
        <taxon>Parmeliaceae</taxon>
        <taxon>Letharia</taxon>
    </lineage>
</organism>
<gene>
    <name evidence="1" type="ORF">HO173_012845</name>
</gene>
<name>A0A8H6CL75_9LECA</name>
<comment type="caution">
    <text evidence="1">The sequence shown here is derived from an EMBL/GenBank/DDBJ whole genome shotgun (WGS) entry which is preliminary data.</text>
</comment>
<dbReference type="GeneID" id="59294478"/>
<evidence type="ECO:0000313" key="2">
    <source>
        <dbReference type="Proteomes" id="UP000578531"/>
    </source>
</evidence>
<dbReference type="InterPro" id="IPR002347">
    <property type="entry name" value="SDR_fam"/>
</dbReference>
<dbReference type="SUPFAM" id="SSF51735">
    <property type="entry name" value="NAD(P)-binding Rossmann-fold domains"/>
    <property type="match status" value="1"/>
</dbReference>
<dbReference type="EMBL" id="JACCJC010000107">
    <property type="protein sequence ID" value="KAF6225294.1"/>
    <property type="molecule type" value="Genomic_DNA"/>
</dbReference>
<dbReference type="RefSeq" id="XP_037158423.1">
    <property type="nucleotide sequence ID" value="XM_037314679.1"/>
</dbReference>
<proteinExistence type="predicted"/>